<keyword evidence="3" id="KW-1185">Reference proteome</keyword>
<feature type="region of interest" description="Disordered" evidence="1">
    <location>
        <begin position="14"/>
        <end position="48"/>
    </location>
</feature>
<feature type="region of interest" description="Disordered" evidence="1">
    <location>
        <begin position="106"/>
        <end position="168"/>
    </location>
</feature>
<evidence type="ECO:0000313" key="2">
    <source>
        <dbReference type="EMBL" id="MBW0486880.1"/>
    </source>
</evidence>
<feature type="compositionally biased region" description="Basic residues" evidence="1">
    <location>
        <begin position="125"/>
        <end position="137"/>
    </location>
</feature>
<sequence length="168" mass="18486">MDIEFLLLEVEATTPSTQIGKEPLEDSRASTSSQRSASTFENLPESPEADITSIPVLICGQIQGSSSGDTPVSVQELVYVRKAAAVETSAQLLGILLEVKKKQLAQKKETTSVEAPQASASAEKSRRHQRSTRRERKRQREGEGSSGTNSTHWAVEFQRKKGQPWKMC</sequence>
<dbReference type="EMBL" id="AVOT02008857">
    <property type="protein sequence ID" value="MBW0486880.1"/>
    <property type="molecule type" value="Genomic_DNA"/>
</dbReference>
<name>A0A9Q3H2C0_9BASI</name>
<dbReference type="AlphaFoldDB" id="A0A9Q3H2C0"/>
<feature type="compositionally biased region" description="Low complexity" evidence="1">
    <location>
        <begin position="29"/>
        <end position="39"/>
    </location>
</feature>
<gene>
    <name evidence="2" type="ORF">O181_026595</name>
</gene>
<comment type="caution">
    <text evidence="2">The sequence shown here is derived from an EMBL/GenBank/DDBJ whole genome shotgun (WGS) entry which is preliminary data.</text>
</comment>
<proteinExistence type="predicted"/>
<protein>
    <submittedName>
        <fullName evidence="2">Uncharacterized protein</fullName>
    </submittedName>
</protein>
<reference evidence="2" key="1">
    <citation type="submission" date="2021-03" db="EMBL/GenBank/DDBJ databases">
        <title>Draft genome sequence of rust myrtle Austropuccinia psidii MF-1, a brazilian biotype.</title>
        <authorList>
            <person name="Quecine M.C."/>
            <person name="Pachon D.M.R."/>
            <person name="Bonatelli M.L."/>
            <person name="Correr F.H."/>
            <person name="Franceschini L.M."/>
            <person name="Leite T.F."/>
            <person name="Margarido G.R.A."/>
            <person name="Almeida C.A."/>
            <person name="Ferrarezi J.A."/>
            <person name="Labate C.A."/>
        </authorList>
    </citation>
    <scope>NUCLEOTIDE SEQUENCE</scope>
    <source>
        <strain evidence="2">MF-1</strain>
    </source>
</reference>
<feature type="compositionally biased region" description="Polar residues" evidence="1">
    <location>
        <begin position="112"/>
        <end position="122"/>
    </location>
</feature>
<evidence type="ECO:0000313" key="3">
    <source>
        <dbReference type="Proteomes" id="UP000765509"/>
    </source>
</evidence>
<accession>A0A9Q3H2C0</accession>
<dbReference type="Proteomes" id="UP000765509">
    <property type="component" value="Unassembled WGS sequence"/>
</dbReference>
<evidence type="ECO:0000256" key="1">
    <source>
        <dbReference type="SAM" id="MobiDB-lite"/>
    </source>
</evidence>
<organism evidence="2 3">
    <name type="scientific">Austropuccinia psidii MF-1</name>
    <dbReference type="NCBI Taxonomy" id="1389203"/>
    <lineage>
        <taxon>Eukaryota</taxon>
        <taxon>Fungi</taxon>
        <taxon>Dikarya</taxon>
        <taxon>Basidiomycota</taxon>
        <taxon>Pucciniomycotina</taxon>
        <taxon>Pucciniomycetes</taxon>
        <taxon>Pucciniales</taxon>
        <taxon>Sphaerophragmiaceae</taxon>
        <taxon>Austropuccinia</taxon>
    </lineage>
</organism>